<protein>
    <recommendedName>
        <fullName evidence="3">FAD-binding FR-type domain-containing protein</fullName>
    </recommendedName>
</protein>
<organism evidence="4 5">
    <name type="scientific">Aspergillus heteromorphus CBS 117.55</name>
    <dbReference type="NCBI Taxonomy" id="1448321"/>
    <lineage>
        <taxon>Eukaryota</taxon>
        <taxon>Fungi</taxon>
        <taxon>Dikarya</taxon>
        <taxon>Ascomycota</taxon>
        <taxon>Pezizomycotina</taxon>
        <taxon>Eurotiomycetes</taxon>
        <taxon>Eurotiomycetidae</taxon>
        <taxon>Eurotiales</taxon>
        <taxon>Aspergillaceae</taxon>
        <taxon>Aspergillus</taxon>
        <taxon>Aspergillus subgen. Circumdati</taxon>
    </lineage>
</organism>
<dbReference type="GO" id="GO:0016491">
    <property type="term" value="F:oxidoreductase activity"/>
    <property type="evidence" value="ECO:0007669"/>
    <property type="project" value="UniProtKB-KW"/>
</dbReference>
<proteinExistence type="predicted"/>
<dbReference type="CDD" id="cd00322">
    <property type="entry name" value="FNR_like"/>
    <property type="match status" value="1"/>
</dbReference>
<dbReference type="PROSITE" id="PS51384">
    <property type="entry name" value="FAD_FR"/>
    <property type="match status" value="1"/>
</dbReference>
<dbReference type="InterPro" id="IPR017927">
    <property type="entry name" value="FAD-bd_FR_type"/>
</dbReference>
<dbReference type="Gene3D" id="2.40.30.10">
    <property type="entry name" value="Translation factors"/>
    <property type="match status" value="1"/>
</dbReference>
<comment type="caution">
    <text evidence="4">The sequence shown here is derived from an EMBL/GenBank/DDBJ whole genome shotgun (WGS) entry which is preliminary data.</text>
</comment>
<name>A0A317W400_9EURO</name>
<dbReference type="STRING" id="1448321.A0A317W400"/>
<evidence type="ECO:0000313" key="4">
    <source>
        <dbReference type="EMBL" id="PWY80679.1"/>
    </source>
</evidence>
<dbReference type="PANTHER" id="PTHR46505">
    <property type="entry name" value="OXIDOREDUCTASE NAD-BINDING DOMAIN-CONTAINING PROTEIN 1"/>
    <property type="match status" value="1"/>
</dbReference>
<dbReference type="VEuPathDB" id="FungiDB:BO70DRAFT_47744"/>
<dbReference type="OrthoDB" id="436496at2759"/>
<dbReference type="PANTHER" id="PTHR46505:SF1">
    <property type="entry name" value="OXIDOREDUCTASE NAD-BINDING DOMAIN-CONTAINING PROTEIN 1"/>
    <property type="match status" value="1"/>
</dbReference>
<keyword evidence="2" id="KW-0520">NAD</keyword>
<dbReference type="RefSeq" id="XP_025398982.1">
    <property type="nucleotide sequence ID" value="XM_025548481.1"/>
</dbReference>
<dbReference type="InterPro" id="IPR052128">
    <property type="entry name" value="Oxidoreductase_NAD-binding"/>
</dbReference>
<keyword evidence="1" id="KW-0560">Oxidoreductase</keyword>
<evidence type="ECO:0000256" key="1">
    <source>
        <dbReference type="ARBA" id="ARBA00023002"/>
    </source>
</evidence>
<evidence type="ECO:0000256" key="2">
    <source>
        <dbReference type="ARBA" id="ARBA00023027"/>
    </source>
</evidence>
<evidence type="ECO:0000313" key="5">
    <source>
        <dbReference type="Proteomes" id="UP000247233"/>
    </source>
</evidence>
<dbReference type="Proteomes" id="UP000247233">
    <property type="component" value="Unassembled WGS sequence"/>
</dbReference>
<keyword evidence="5" id="KW-1185">Reference proteome</keyword>
<dbReference type="AlphaFoldDB" id="A0A317W400"/>
<feature type="domain" description="FAD-binding FR-type" evidence="3">
    <location>
        <begin position="46"/>
        <end position="196"/>
    </location>
</feature>
<dbReference type="GeneID" id="37070718"/>
<reference evidence="4 5" key="1">
    <citation type="submission" date="2016-12" db="EMBL/GenBank/DDBJ databases">
        <title>The genomes of Aspergillus section Nigri reveals drivers in fungal speciation.</title>
        <authorList>
            <consortium name="DOE Joint Genome Institute"/>
            <person name="Vesth T.C."/>
            <person name="Nybo J."/>
            <person name="Theobald S."/>
            <person name="Brandl J."/>
            <person name="Frisvad J.C."/>
            <person name="Nielsen K.F."/>
            <person name="Lyhne E.K."/>
            <person name="Kogle M.E."/>
            <person name="Kuo A."/>
            <person name="Riley R."/>
            <person name="Clum A."/>
            <person name="Nolan M."/>
            <person name="Lipzen A."/>
            <person name="Salamov A."/>
            <person name="Henrissat B."/>
            <person name="Wiebenga A."/>
            <person name="De Vries R.P."/>
            <person name="Grigoriev I.V."/>
            <person name="Mortensen U.H."/>
            <person name="Andersen M.R."/>
            <person name="Baker S.E."/>
        </authorList>
    </citation>
    <scope>NUCLEOTIDE SEQUENCE [LARGE SCALE GENOMIC DNA]</scope>
    <source>
        <strain evidence="4 5">CBS 117.55</strain>
    </source>
</reference>
<evidence type="ECO:0000259" key="3">
    <source>
        <dbReference type="PROSITE" id="PS51384"/>
    </source>
</evidence>
<accession>A0A317W400</accession>
<dbReference type="EMBL" id="MSFL01000014">
    <property type="protein sequence ID" value="PWY80679.1"/>
    <property type="molecule type" value="Genomic_DNA"/>
</dbReference>
<sequence length="217" mass="23710">MRSPRLLLISKRPLSTIAHHQMSSPMTSRKGSLPHQLRTAAEPRQNRLYNVRLSHVEQANPSVRLLQLTIPPEIQDLEEEEREEELEEGEPLTFLPGQWLDVHIPTIPHAGGFSITSTPADAQVLPPLASPSATEAIAIEETGLPPLDPRGRPPYVELAVQKAPSNPASAWLWKPAHEILGTQLSIRIGGGFVWPPTGVSLDEIKNVVFIAGGVGIK</sequence>
<dbReference type="GO" id="GO:0005739">
    <property type="term" value="C:mitochondrion"/>
    <property type="evidence" value="ECO:0007669"/>
    <property type="project" value="TreeGrafter"/>
</dbReference>
<gene>
    <name evidence="4" type="ORF">BO70DRAFT_47744</name>
</gene>